<keyword evidence="2" id="KW-1185">Reference proteome</keyword>
<gene>
    <name evidence="1" type="ORF">NM208_g16203</name>
</gene>
<dbReference type="EMBL" id="JANRMS010004852">
    <property type="protein sequence ID" value="KAJ3505337.1"/>
    <property type="molecule type" value="Genomic_DNA"/>
</dbReference>
<accession>A0ACC1RDF9</accession>
<reference evidence="1" key="1">
    <citation type="submission" date="2022-08" db="EMBL/GenBank/DDBJ databases">
        <title>Genome Sequence of Fusarium decemcellulare.</title>
        <authorList>
            <person name="Buettner E."/>
        </authorList>
    </citation>
    <scope>NUCLEOTIDE SEQUENCE</scope>
    <source>
        <strain evidence="1">Babe19</strain>
    </source>
</reference>
<name>A0ACC1RDF9_9HYPO</name>
<sequence>MTREIRTVAIVGCGVIGMGWVTLFLSRGLKVIISDPVEGAKDALEKYLGQARPFFKEPGKFEQLVTNYEFVSDIMPRLAEADFVQENGPERQDFKRELMKSLDEHTRPGVVIASSSSGLPSSAFIQQCKRDPSRILIGHPFNPPHLIPLVEVVPHPGTSERSISAAMKFRLKSSSGCNQ</sequence>
<proteinExistence type="predicted"/>
<comment type="caution">
    <text evidence="1">The sequence shown here is derived from an EMBL/GenBank/DDBJ whole genome shotgun (WGS) entry which is preliminary data.</text>
</comment>
<evidence type="ECO:0000313" key="1">
    <source>
        <dbReference type="EMBL" id="KAJ3505337.1"/>
    </source>
</evidence>
<protein>
    <submittedName>
        <fullName evidence="1">Uncharacterized protein</fullName>
    </submittedName>
</protein>
<organism evidence="1 2">
    <name type="scientific">Fusarium decemcellulare</name>
    <dbReference type="NCBI Taxonomy" id="57161"/>
    <lineage>
        <taxon>Eukaryota</taxon>
        <taxon>Fungi</taxon>
        <taxon>Dikarya</taxon>
        <taxon>Ascomycota</taxon>
        <taxon>Pezizomycotina</taxon>
        <taxon>Sordariomycetes</taxon>
        <taxon>Hypocreomycetidae</taxon>
        <taxon>Hypocreales</taxon>
        <taxon>Nectriaceae</taxon>
        <taxon>Fusarium</taxon>
        <taxon>Fusarium decemcellulare species complex</taxon>
    </lineage>
</organism>
<dbReference type="Proteomes" id="UP001148629">
    <property type="component" value="Unassembled WGS sequence"/>
</dbReference>
<evidence type="ECO:0000313" key="2">
    <source>
        <dbReference type="Proteomes" id="UP001148629"/>
    </source>
</evidence>